<evidence type="ECO:0000259" key="6">
    <source>
        <dbReference type="Pfam" id="PF04932"/>
    </source>
</evidence>
<dbReference type="EMBL" id="VNFH01000005">
    <property type="protein sequence ID" value="TVU70787.1"/>
    <property type="molecule type" value="Genomic_DNA"/>
</dbReference>
<feature type="transmembrane region" description="Helical" evidence="5">
    <location>
        <begin position="189"/>
        <end position="209"/>
    </location>
</feature>
<keyword evidence="3 5" id="KW-1133">Transmembrane helix</keyword>
<dbReference type="Pfam" id="PF04932">
    <property type="entry name" value="Wzy_C"/>
    <property type="match status" value="1"/>
</dbReference>
<dbReference type="PANTHER" id="PTHR37422:SF13">
    <property type="entry name" value="LIPOPOLYSACCHARIDE BIOSYNTHESIS PROTEIN PA4999-RELATED"/>
    <property type="match status" value="1"/>
</dbReference>
<protein>
    <submittedName>
        <fullName evidence="7">O-antigen ligase family protein</fullName>
    </submittedName>
</protein>
<feature type="transmembrane region" description="Helical" evidence="5">
    <location>
        <begin position="165"/>
        <end position="183"/>
    </location>
</feature>
<dbReference type="PANTHER" id="PTHR37422">
    <property type="entry name" value="TEICHURONIC ACID BIOSYNTHESIS PROTEIN TUAE"/>
    <property type="match status" value="1"/>
</dbReference>
<feature type="transmembrane region" description="Helical" evidence="5">
    <location>
        <begin position="136"/>
        <end position="153"/>
    </location>
</feature>
<dbReference type="InterPro" id="IPR051533">
    <property type="entry name" value="WaaL-like"/>
</dbReference>
<keyword evidence="4 5" id="KW-0472">Membrane</keyword>
<evidence type="ECO:0000256" key="5">
    <source>
        <dbReference type="SAM" id="Phobius"/>
    </source>
</evidence>
<dbReference type="STRING" id="553385.GCA_000591415_02468"/>
<sequence>MAYAFARVLFDSSIKPVELTLALSGLIAFSVWGGYLRRSVMLLLGMAILVQLIAWGMGRLDHPEWTKLYPDVDRLAKLFIFISIAWWLRGSTRNTLLIWGLAVVGFLITTLLAPGGDGWAAGFTGERVGFGVRNKQHASMFFGVICLGLTVFAPRCFMPGPWRAARILAWSLAMAITVAGIAVGQTRAIWLGLTVALATGLLLWSARVVLAQGARRLVKPLALIVILLVLIGGILDFLLGDSIHHRFNKENAVISQVLEGDVSGVPYTSVGIRIHSWVAATDWITERPMVGWGSEGRSLVMDETEWLPEKISQKFGHLHNFFLEIWVGYGLLGVAVIAALAIWIGRATWLAWRGGAMPGDMALFGSVFFVFWMIVNQFESYNSFWTGVFVHNLIVGGLVSHYWHWRTEQEEGAKLAEV</sequence>
<dbReference type="AlphaFoldDB" id="A0A558HNV4"/>
<feature type="transmembrane region" description="Helical" evidence="5">
    <location>
        <begin position="326"/>
        <end position="349"/>
    </location>
</feature>
<keyword evidence="8" id="KW-1185">Reference proteome</keyword>
<keyword evidence="7" id="KW-0436">Ligase</keyword>
<evidence type="ECO:0000256" key="4">
    <source>
        <dbReference type="ARBA" id="ARBA00023136"/>
    </source>
</evidence>
<feature type="transmembrane region" description="Helical" evidence="5">
    <location>
        <begin position="221"/>
        <end position="239"/>
    </location>
</feature>
<evidence type="ECO:0000313" key="7">
    <source>
        <dbReference type="EMBL" id="TVU70787.1"/>
    </source>
</evidence>
<accession>A0A558HNV4</accession>
<dbReference type="OrthoDB" id="8576060at2"/>
<comment type="caution">
    <text evidence="7">The sequence shown here is derived from an EMBL/GenBank/DDBJ whole genome shotgun (WGS) entry which is preliminary data.</text>
</comment>
<dbReference type="Proteomes" id="UP000319941">
    <property type="component" value="Unassembled WGS sequence"/>
</dbReference>
<feature type="transmembrane region" description="Helical" evidence="5">
    <location>
        <begin position="361"/>
        <end position="378"/>
    </location>
</feature>
<feature type="transmembrane region" description="Helical" evidence="5">
    <location>
        <begin position="72"/>
        <end position="89"/>
    </location>
</feature>
<comment type="subcellular location">
    <subcellularLocation>
        <location evidence="1">Membrane</location>
        <topology evidence="1">Multi-pass membrane protein</topology>
    </subcellularLocation>
</comment>
<keyword evidence="2 5" id="KW-0812">Transmembrane</keyword>
<feature type="transmembrane region" description="Helical" evidence="5">
    <location>
        <begin position="42"/>
        <end position="60"/>
    </location>
</feature>
<evidence type="ECO:0000256" key="3">
    <source>
        <dbReference type="ARBA" id="ARBA00022989"/>
    </source>
</evidence>
<gene>
    <name evidence="7" type="ORF">FQP86_08590</name>
</gene>
<evidence type="ECO:0000256" key="2">
    <source>
        <dbReference type="ARBA" id="ARBA00022692"/>
    </source>
</evidence>
<evidence type="ECO:0000256" key="1">
    <source>
        <dbReference type="ARBA" id="ARBA00004141"/>
    </source>
</evidence>
<dbReference type="GO" id="GO:0016020">
    <property type="term" value="C:membrane"/>
    <property type="evidence" value="ECO:0007669"/>
    <property type="project" value="UniProtKB-SubCell"/>
</dbReference>
<proteinExistence type="predicted"/>
<evidence type="ECO:0000313" key="8">
    <source>
        <dbReference type="Proteomes" id="UP000319941"/>
    </source>
</evidence>
<reference evidence="7 8" key="1">
    <citation type="submission" date="2019-07" db="EMBL/GenBank/DDBJ databases">
        <title>Diversity of Bacteria from Kongsfjorden, Arctic.</title>
        <authorList>
            <person name="Yu Y."/>
        </authorList>
    </citation>
    <scope>NUCLEOTIDE SEQUENCE [LARGE SCALE GENOMIC DNA]</scope>
    <source>
        <strain evidence="7 8">SM1923</strain>
    </source>
</reference>
<feature type="domain" description="O-antigen ligase-related" evidence="6">
    <location>
        <begin position="172"/>
        <end position="337"/>
    </location>
</feature>
<organism evidence="7 8">
    <name type="scientific">Cobetia crustatorum</name>
    <dbReference type="NCBI Taxonomy" id="553385"/>
    <lineage>
        <taxon>Bacteria</taxon>
        <taxon>Pseudomonadati</taxon>
        <taxon>Pseudomonadota</taxon>
        <taxon>Gammaproteobacteria</taxon>
        <taxon>Oceanospirillales</taxon>
        <taxon>Halomonadaceae</taxon>
        <taxon>Cobetia</taxon>
    </lineage>
</organism>
<feature type="transmembrane region" description="Helical" evidence="5">
    <location>
        <begin position="96"/>
        <end position="116"/>
    </location>
</feature>
<dbReference type="InterPro" id="IPR007016">
    <property type="entry name" value="O-antigen_ligase-rel_domated"/>
</dbReference>
<dbReference type="GO" id="GO:0016874">
    <property type="term" value="F:ligase activity"/>
    <property type="evidence" value="ECO:0007669"/>
    <property type="project" value="UniProtKB-KW"/>
</dbReference>
<feature type="transmembrane region" description="Helical" evidence="5">
    <location>
        <begin position="384"/>
        <end position="405"/>
    </location>
</feature>
<name>A0A558HNV4_9GAMM</name>